<dbReference type="SUPFAM" id="SSF55729">
    <property type="entry name" value="Acyl-CoA N-acyltransferases (Nat)"/>
    <property type="match status" value="1"/>
</dbReference>
<dbReference type="PANTHER" id="PTHR43441:SF10">
    <property type="entry name" value="ACETYLTRANSFERASE"/>
    <property type="match status" value="1"/>
</dbReference>
<dbReference type="HOGENOM" id="CLU_013985_3_4_11"/>
<dbReference type="eggNOG" id="COG1670">
    <property type="taxonomic scope" value="Bacteria"/>
</dbReference>
<reference evidence="2 3" key="1">
    <citation type="journal article" date="2013" name="Genome Announc.">
        <title>Complete Genome Sequence of Leifsonia xyli subsp. cynodontis Strain DSM46306, a Gram-Positive Bacterial Pathogen of Grasses.</title>
        <authorList>
            <person name="Monteiro-Vitorello C.B."/>
            <person name="Zerillo M.M."/>
            <person name="Van Sluys M.A."/>
            <person name="Camargo L.E."/>
            <person name="Kitajima J.P."/>
        </authorList>
    </citation>
    <scope>NUCLEOTIDE SEQUENCE [LARGE SCALE GENOMIC DNA]</scope>
    <source>
        <strain evidence="2 3">DSM 46306</strain>
    </source>
</reference>
<name>U3PCW1_LEIXC</name>
<keyword evidence="3" id="KW-1185">Reference proteome</keyword>
<accession>U3PCW1</accession>
<dbReference type="EMBL" id="CP006734">
    <property type="protein sequence ID" value="AGW41353.1"/>
    <property type="molecule type" value="Genomic_DNA"/>
</dbReference>
<dbReference type="PANTHER" id="PTHR43441">
    <property type="entry name" value="RIBOSOMAL-PROTEIN-SERINE ACETYLTRANSFERASE"/>
    <property type="match status" value="1"/>
</dbReference>
<evidence type="ECO:0000313" key="3">
    <source>
        <dbReference type="Proteomes" id="UP000016743"/>
    </source>
</evidence>
<dbReference type="STRING" id="1389489.O159_12760"/>
<protein>
    <recommendedName>
        <fullName evidence="1">N-acetyltransferase domain-containing protein</fullName>
    </recommendedName>
</protein>
<dbReference type="Pfam" id="PF13302">
    <property type="entry name" value="Acetyltransf_3"/>
    <property type="match status" value="1"/>
</dbReference>
<dbReference type="Gene3D" id="3.40.630.30">
    <property type="match status" value="1"/>
</dbReference>
<proteinExistence type="predicted"/>
<dbReference type="RefSeq" id="WP_021754804.1">
    <property type="nucleotide sequence ID" value="NC_022438.1"/>
</dbReference>
<dbReference type="GO" id="GO:0008999">
    <property type="term" value="F:protein-N-terminal-alanine acetyltransferase activity"/>
    <property type="evidence" value="ECO:0007669"/>
    <property type="project" value="TreeGrafter"/>
</dbReference>
<evidence type="ECO:0000259" key="1">
    <source>
        <dbReference type="Pfam" id="PF13302"/>
    </source>
</evidence>
<dbReference type="InterPro" id="IPR000182">
    <property type="entry name" value="GNAT_dom"/>
</dbReference>
<dbReference type="GO" id="GO:1990189">
    <property type="term" value="F:protein N-terminal-serine acetyltransferase activity"/>
    <property type="evidence" value="ECO:0007669"/>
    <property type="project" value="TreeGrafter"/>
</dbReference>
<organism evidence="2 3">
    <name type="scientific">Leifsonia xyli subsp. cynodontis DSM 46306</name>
    <dbReference type="NCBI Taxonomy" id="1389489"/>
    <lineage>
        <taxon>Bacteria</taxon>
        <taxon>Bacillati</taxon>
        <taxon>Actinomycetota</taxon>
        <taxon>Actinomycetes</taxon>
        <taxon>Micrococcales</taxon>
        <taxon>Microbacteriaceae</taxon>
        <taxon>Leifsonia</taxon>
    </lineage>
</organism>
<sequence>MRTLRTARLVLDEPREVDIVAVFEACQDAQTQRWVPLPRPYTRASAEFFVRSYCPHGAASGQYLVRALREAEALPLVGVVEVRRDEAPGSASIGCWLAPDARGRGLMREALAAVCDNALAPAPDGLGYTRLHWGHLIGNDRSRSLAESLGFDFSASERQRVAIDDEARELLIGVRTA</sequence>
<dbReference type="GO" id="GO:0005737">
    <property type="term" value="C:cytoplasm"/>
    <property type="evidence" value="ECO:0007669"/>
    <property type="project" value="TreeGrafter"/>
</dbReference>
<dbReference type="Proteomes" id="UP000016743">
    <property type="component" value="Chromosome"/>
</dbReference>
<dbReference type="InterPro" id="IPR051908">
    <property type="entry name" value="Ribosomal_N-acetyltransferase"/>
</dbReference>
<dbReference type="PATRIC" id="fig|1389489.3.peg.1224"/>
<dbReference type="AlphaFoldDB" id="U3PCW1"/>
<feature type="domain" description="N-acetyltransferase" evidence="1">
    <location>
        <begin position="8"/>
        <end position="151"/>
    </location>
</feature>
<dbReference type="OrthoDB" id="9795188at2"/>
<evidence type="ECO:0000313" key="2">
    <source>
        <dbReference type="EMBL" id="AGW41353.1"/>
    </source>
</evidence>
<dbReference type="InterPro" id="IPR016181">
    <property type="entry name" value="Acyl_CoA_acyltransferase"/>
</dbReference>
<dbReference type="KEGG" id="lxy:O159_12760"/>
<gene>
    <name evidence="2" type="ORF">O159_12760</name>
</gene>